<keyword evidence="2" id="KW-1185">Reference proteome</keyword>
<evidence type="ECO:0000313" key="1">
    <source>
        <dbReference type="EMBL" id="RNA06994.1"/>
    </source>
</evidence>
<dbReference type="EMBL" id="REGN01007198">
    <property type="protein sequence ID" value="RNA06994.1"/>
    <property type="molecule type" value="Genomic_DNA"/>
</dbReference>
<proteinExistence type="predicted"/>
<gene>
    <name evidence="1" type="ORF">BpHYR1_017993</name>
</gene>
<name>A0A3M7Q711_BRAPC</name>
<comment type="caution">
    <text evidence="1">The sequence shown here is derived from an EMBL/GenBank/DDBJ whole genome shotgun (WGS) entry which is preliminary data.</text>
</comment>
<dbReference type="Proteomes" id="UP000276133">
    <property type="component" value="Unassembled WGS sequence"/>
</dbReference>
<evidence type="ECO:0000313" key="2">
    <source>
        <dbReference type="Proteomes" id="UP000276133"/>
    </source>
</evidence>
<protein>
    <submittedName>
        <fullName evidence="1">Uncharacterized protein</fullName>
    </submittedName>
</protein>
<accession>A0A3M7Q711</accession>
<reference evidence="1 2" key="1">
    <citation type="journal article" date="2018" name="Sci. Rep.">
        <title>Genomic signatures of local adaptation to the degree of environmental predictability in rotifers.</title>
        <authorList>
            <person name="Franch-Gras L."/>
            <person name="Hahn C."/>
            <person name="Garcia-Roger E.M."/>
            <person name="Carmona M.J."/>
            <person name="Serra M."/>
            <person name="Gomez A."/>
        </authorList>
    </citation>
    <scope>NUCLEOTIDE SEQUENCE [LARGE SCALE GENOMIC DNA]</scope>
    <source>
        <strain evidence="1">HYR1</strain>
    </source>
</reference>
<dbReference type="AlphaFoldDB" id="A0A3M7Q711"/>
<sequence length="79" mass="9098">MTSIHQDIDLSFLQEASWPKLPSDTFDVGENHHNWLAKMSNCVKLLHQRIETLEKVSFTQKDTIKTLSTLVDSLSNNRD</sequence>
<organism evidence="1 2">
    <name type="scientific">Brachionus plicatilis</name>
    <name type="common">Marine rotifer</name>
    <name type="synonym">Brachionus muelleri</name>
    <dbReference type="NCBI Taxonomy" id="10195"/>
    <lineage>
        <taxon>Eukaryota</taxon>
        <taxon>Metazoa</taxon>
        <taxon>Spiralia</taxon>
        <taxon>Gnathifera</taxon>
        <taxon>Rotifera</taxon>
        <taxon>Eurotatoria</taxon>
        <taxon>Monogononta</taxon>
        <taxon>Pseudotrocha</taxon>
        <taxon>Ploima</taxon>
        <taxon>Brachionidae</taxon>
        <taxon>Brachionus</taxon>
    </lineage>
</organism>